<dbReference type="AlphaFoldDB" id="A0A1G1W332"/>
<dbReference type="Proteomes" id="UP000176299">
    <property type="component" value="Unassembled WGS sequence"/>
</dbReference>
<protein>
    <submittedName>
        <fullName evidence="1">Uncharacterized protein</fullName>
    </submittedName>
</protein>
<evidence type="ECO:0000313" key="2">
    <source>
        <dbReference type="Proteomes" id="UP000176299"/>
    </source>
</evidence>
<reference evidence="1 2" key="1">
    <citation type="journal article" date="2016" name="Nat. Commun.">
        <title>Thousands of microbial genomes shed light on interconnected biogeochemical processes in an aquifer system.</title>
        <authorList>
            <person name="Anantharaman K."/>
            <person name="Brown C.T."/>
            <person name="Hug L.A."/>
            <person name="Sharon I."/>
            <person name="Castelle C.J."/>
            <person name="Probst A.J."/>
            <person name="Thomas B.C."/>
            <person name="Singh A."/>
            <person name="Wilkins M.J."/>
            <person name="Karaoz U."/>
            <person name="Brodie E.L."/>
            <person name="Williams K.H."/>
            <person name="Hubbard S.S."/>
            <person name="Banfield J.F."/>
        </authorList>
    </citation>
    <scope>NUCLEOTIDE SEQUENCE [LARGE SCALE GENOMIC DNA]</scope>
</reference>
<comment type="caution">
    <text evidence="1">The sequence shown here is derived from an EMBL/GenBank/DDBJ whole genome shotgun (WGS) entry which is preliminary data.</text>
</comment>
<name>A0A1G1W332_9BACT</name>
<organism evidence="1 2">
    <name type="scientific">Candidatus Woykebacteria bacterium GWA1_44_8</name>
    <dbReference type="NCBI Taxonomy" id="1802591"/>
    <lineage>
        <taxon>Bacteria</taxon>
        <taxon>Candidatus Woykeibacteriota</taxon>
    </lineage>
</organism>
<proteinExistence type="predicted"/>
<dbReference type="STRING" id="1802591.A2113_02610"/>
<sequence>MASRAKACHLETVTREMALRLCTPQAEVAARLVRPPKRVRTSLQDGILKVEGGGPRKLRRLASLIGQMATDVPVVPSLLIARMIPNGPVIVKNAVRCPECGNDSEIMFCRDEKPRDTTCLRCGYNERQDLFGRC</sequence>
<evidence type="ECO:0000313" key="1">
    <source>
        <dbReference type="EMBL" id="OGY22076.1"/>
    </source>
</evidence>
<gene>
    <name evidence="1" type="ORF">A2113_02610</name>
</gene>
<dbReference type="EMBL" id="MHCN01000009">
    <property type="protein sequence ID" value="OGY22076.1"/>
    <property type="molecule type" value="Genomic_DNA"/>
</dbReference>
<accession>A0A1G1W332</accession>